<dbReference type="EMBL" id="AP012204">
    <property type="protein sequence ID" value="BAK37113.1"/>
    <property type="molecule type" value="Genomic_DNA"/>
</dbReference>
<keyword evidence="3 10" id="KW-0808">Transferase</keyword>
<dbReference type="InterPro" id="IPR000577">
    <property type="entry name" value="Carb_kinase_FGGY"/>
</dbReference>
<evidence type="ECO:0000256" key="2">
    <source>
        <dbReference type="ARBA" id="ARBA00009156"/>
    </source>
</evidence>
<dbReference type="HAMAP" id="MF_00186">
    <property type="entry name" value="Glycerol_kin"/>
    <property type="match status" value="1"/>
</dbReference>
<accession>F5XRQ0</accession>
<feature type="binding site" evidence="10">
    <location>
        <position position="415"/>
    </location>
    <ligand>
        <name>ADP</name>
        <dbReference type="ChEBI" id="CHEBI:456216"/>
    </ligand>
</feature>
<dbReference type="NCBIfam" id="NF000756">
    <property type="entry name" value="PRK00047.1"/>
    <property type="match status" value="1"/>
</dbReference>
<feature type="binding site" evidence="10">
    <location>
        <position position="14"/>
    </location>
    <ligand>
        <name>ATP</name>
        <dbReference type="ChEBI" id="CHEBI:30616"/>
    </ligand>
</feature>
<name>F5XRQ0_MICPN</name>
<evidence type="ECO:0000256" key="5">
    <source>
        <dbReference type="ARBA" id="ARBA00022777"/>
    </source>
</evidence>
<dbReference type="GO" id="GO:0019563">
    <property type="term" value="P:glycerol catabolic process"/>
    <property type="evidence" value="ECO:0007669"/>
    <property type="project" value="UniProtKB-UniRule"/>
</dbReference>
<feature type="binding site" evidence="10">
    <location>
        <position position="419"/>
    </location>
    <ligand>
        <name>ADP</name>
        <dbReference type="ChEBI" id="CHEBI:456216"/>
    </ligand>
</feature>
<dbReference type="SUPFAM" id="SSF53067">
    <property type="entry name" value="Actin-like ATPase domain"/>
    <property type="match status" value="2"/>
</dbReference>
<evidence type="ECO:0000256" key="8">
    <source>
        <dbReference type="ARBA" id="ARBA00052101"/>
    </source>
</evidence>
<evidence type="ECO:0000259" key="12">
    <source>
        <dbReference type="Pfam" id="PF00370"/>
    </source>
</evidence>
<evidence type="ECO:0000256" key="10">
    <source>
        <dbReference type="HAMAP-Rule" id="MF_00186"/>
    </source>
</evidence>
<dbReference type="InterPro" id="IPR043129">
    <property type="entry name" value="ATPase_NBD"/>
</dbReference>
<feature type="binding site" evidence="10">
    <location>
        <position position="249"/>
    </location>
    <ligand>
        <name>glycerol</name>
        <dbReference type="ChEBI" id="CHEBI:17754"/>
    </ligand>
</feature>
<protein>
    <recommendedName>
        <fullName evidence="10">Glycerol kinase</fullName>
        <ecNumber evidence="10">2.7.1.30</ecNumber>
    </recommendedName>
    <alternativeName>
        <fullName evidence="10">ATP:glycerol 3-phosphotransferase</fullName>
    </alternativeName>
    <alternativeName>
        <fullName evidence="10">Glycerokinase</fullName>
        <shortName evidence="10">GK</shortName>
    </alternativeName>
</protein>
<evidence type="ECO:0000259" key="13">
    <source>
        <dbReference type="Pfam" id="PF02782"/>
    </source>
</evidence>
<feature type="binding site" evidence="10">
    <location>
        <position position="270"/>
    </location>
    <ligand>
        <name>ATP</name>
        <dbReference type="ChEBI" id="CHEBI:30616"/>
    </ligand>
</feature>
<evidence type="ECO:0000256" key="6">
    <source>
        <dbReference type="ARBA" id="ARBA00022798"/>
    </source>
</evidence>
<feature type="binding site" evidence="10">
    <location>
        <position position="14"/>
    </location>
    <ligand>
        <name>ADP</name>
        <dbReference type="ChEBI" id="CHEBI:456216"/>
    </ligand>
</feature>
<keyword evidence="4 10" id="KW-0547">Nucleotide-binding</keyword>
<keyword evidence="7 10" id="KW-0067">ATP-binding</keyword>
<dbReference type="FunFam" id="3.30.420.40:FF:000007">
    <property type="entry name" value="Glycerol kinase"/>
    <property type="match status" value="1"/>
</dbReference>
<dbReference type="FunFam" id="3.30.420.40:FF:000008">
    <property type="entry name" value="Glycerol kinase"/>
    <property type="match status" value="1"/>
</dbReference>
<dbReference type="PIRSF" id="PIRSF000538">
    <property type="entry name" value="GlpK"/>
    <property type="match status" value="1"/>
</dbReference>
<dbReference type="HOGENOM" id="CLU_009281_2_3_11"/>
<feature type="binding site" evidence="10">
    <location>
        <position position="318"/>
    </location>
    <ligand>
        <name>ATP</name>
        <dbReference type="ChEBI" id="CHEBI:30616"/>
    </ligand>
</feature>
<dbReference type="Pfam" id="PF00370">
    <property type="entry name" value="FGGY_N"/>
    <property type="match status" value="1"/>
</dbReference>
<dbReference type="UniPathway" id="UPA00618">
    <property type="reaction ID" value="UER00672"/>
</dbReference>
<keyword evidence="6 10" id="KW-0319">Glycerol metabolism</keyword>
<feature type="binding site" evidence="10">
    <location>
        <position position="136"/>
    </location>
    <ligand>
        <name>sn-glycerol 3-phosphate</name>
        <dbReference type="ChEBI" id="CHEBI:57597"/>
    </ligand>
</feature>
<dbReference type="Gene3D" id="3.30.420.40">
    <property type="match status" value="2"/>
</dbReference>
<feature type="binding site" evidence="10">
    <location>
        <position position="136"/>
    </location>
    <ligand>
        <name>glycerol</name>
        <dbReference type="ChEBI" id="CHEBI:17754"/>
    </ligand>
</feature>
<dbReference type="KEGG" id="mph:MLP_40990"/>
<sequence>MSSNTYVMAIDQGTTSSRAIIFDHGGQIASTGQVEHEQIFPRAGWVEHDPVEIWTNVREVVAFALSSADIDARDVVAIGITNQRETAVVWDRHTGKPVYNAIVWQDTRTKAIVEELGGDAGPDRFKDLVGLPLATYFTGPKVKWILDNVEGARARAEAGDLLMGTTDSWVLWNMTGGAVNGIHVTDVTNASRTMLMNIDTLDWNADICAEMGIPLSMLPEIRSSSEVYGIVRPAGLMAGVPVAGILGDQQAATFGQACFEKGMAKNTYGTGSFLLLNTGTTPVRSKNGLLTTVCYKIGNAPTVYALEGSIAVTGSLVQWIRDNLEMIDDASEIEGLARSVDDNGGAYIVPAFSGLFAPYWRSDARGALVGLTRFVRKGHLCRAVLESVAYQTRDVVEAMNADAQTELKELKVDGGMTGNELLMQFQADQLGVDVVRPQVAETTALGAAYAAGIAVGYWNGEQDVIDNWAEGKRWTPKSGNGECARQYRNWKKAVQRTLDWVDEDVL</sequence>
<feature type="binding site" evidence="10">
    <location>
        <position position="15"/>
    </location>
    <ligand>
        <name>ATP</name>
        <dbReference type="ChEBI" id="CHEBI:30616"/>
    </ligand>
</feature>
<dbReference type="GO" id="GO:0004370">
    <property type="term" value="F:glycerol kinase activity"/>
    <property type="evidence" value="ECO:0007669"/>
    <property type="project" value="UniProtKB-UniRule"/>
</dbReference>
<dbReference type="InterPro" id="IPR018485">
    <property type="entry name" value="FGGY_C"/>
</dbReference>
<feature type="domain" description="Carbohydrate kinase FGGY N-terminal" evidence="12">
    <location>
        <begin position="6"/>
        <end position="255"/>
    </location>
</feature>
<dbReference type="GO" id="GO:0005524">
    <property type="term" value="F:ATP binding"/>
    <property type="evidence" value="ECO:0007669"/>
    <property type="project" value="UniProtKB-UniRule"/>
</dbReference>
<dbReference type="InterPro" id="IPR005999">
    <property type="entry name" value="Glycerol_kin"/>
</dbReference>
<feature type="binding site" evidence="10">
    <location>
        <position position="85"/>
    </location>
    <ligand>
        <name>glycerol</name>
        <dbReference type="ChEBI" id="CHEBI:17754"/>
    </ligand>
</feature>
<feature type="binding site" evidence="10">
    <location>
        <position position="248"/>
    </location>
    <ligand>
        <name>sn-glycerol 3-phosphate</name>
        <dbReference type="ChEBI" id="CHEBI:57597"/>
    </ligand>
</feature>
<dbReference type="PANTHER" id="PTHR10196">
    <property type="entry name" value="SUGAR KINASE"/>
    <property type="match status" value="1"/>
</dbReference>
<evidence type="ECO:0000256" key="9">
    <source>
        <dbReference type="ARBA" id="ARBA00054633"/>
    </source>
</evidence>
<comment type="function">
    <text evidence="9 10">Key enzyme in the regulation of glycerol uptake and metabolism. Catalyzes the phosphorylation of glycerol to yield sn-glycerol 3-phosphate.</text>
</comment>
<evidence type="ECO:0000256" key="4">
    <source>
        <dbReference type="ARBA" id="ARBA00022741"/>
    </source>
</evidence>
<proteinExistence type="inferred from homology"/>
<dbReference type="EC" id="2.7.1.30" evidence="10"/>
<evidence type="ECO:0000256" key="3">
    <source>
        <dbReference type="ARBA" id="ARBA00022679"/>
    </source>
</evidence>
<comment type="catalytic activity">
    <reaction evidence="8 10">
        <text>glycerol + ATP = sn-glycerol 3-phosphate + ADP + H(+)</text>
        <dbReference type="Rhea" id="RHEA:21644"/>
        <dbReference type="ChEBI" id="CHEBI:15378"/>
        <dbReference type="ChEBI" id="CHEBI:17754"/>
        <dbReference type="ChEBI" id="CHEBI:30616"/>
        <dbReference type="ChEBI" id="CHEBI:57597"/>
        <dbReference type="ChEBI" id="CHEBI:456216"/>
        <dbReference type="EC" id="2.7.1.30"/>
    </reaction>
</comment>
<feature type="binding site" evidence="10">
    <location>
        <position position="314"/>
    </location>
    <ligand>
        <name>ATP</name>
        <dbReference type="ChEBI" id="CHEBI:30616"/>
    </ligand>
</feature>
<dbReference type="PANTHER" id="PTHR10196:SF69">
    <property type="entry name" value="GLYCEROL KINASE"/>
    <property type="match status" value="1"/>
</dbReference>
<comment type="pathway">
    <text evidence="1 10">Polyol metabolism; glycerol degradation via glycerol kinase pathway; sn-glycerol 3-phosphate from glycerol: step 1/1.</text>
</comment>
<evidence type="ECO:0000313" key="15">
    <source>
        <dbReference type="Proteomes" id="UP000007947"/>
    </source>
</evidence>
<dbReference type="OrthoDB" id="9805576at2"/>
<evidence type="ECO:0000256" key="11">
    <source>
        <dbReference type="RuleBase" id="RU003733"/>
    </source>
</evidence>
<feature type="binding site" evidence="10">
    <location>
        <position position="14"/>
    </location>
    <ligand>
        <name>sn-glycerol 3-phosphate</name>
        <dbReference type="ChEBI" id="CHEBI:57597"/>
    </ligand>
</feature>
<evidence type="ECO:0000256" key="7">
    <source>
        <dbReference type="ARBA" id="ARBA00022840"/>
    </source>
</evidence>
<feature type="binding site" evidence="10">
    <location>
        <position position="85"/>
    </location>
    <ligand>
        <name>sn-glycerol 3-phosphate</name>
        <dbReference type="ChEBI" id="CHEBI:57597"/>
    </ligand>
</feature>
<feature type="binding site" evidence="10">
    <location>
        <position position="84"/>
    </location>
    <ligand>
        <name>sn-glycerol 3-phosphate</name>
        <dbReference type="ChEBI" id="CHEBI:57597"/>
    </ligand>
</feature>
<dbReference type="eggNOG" id="COG0554">
    <property type="taxonomic scope" value="Bacteria"/>
</dbReference>
<feature type="domain" description="Carbohydrate kinase FGGY C-terminal" evidence="13">
    <location>
        <begin position="265"/>
        <end position="454"/>
    </location>
</feature>
<feature type="binding site" evidence="10">
    <location>
        <position position="18"/>
    </location>
    <ligand>
        <name>ADP</name>
        <dbReference type="ChEBI" id="CHEBI:456216"/>
    </ligand>
</feature>
<keyword evidence="15" id="KW-1185">Reference proteome</keyword>
<reference evidence="14 15" key="1">
    <citation type="submission" date="2011-05" db="EMBL/GenBank/DDBJ databases">
        <title>Whole genome sequence of Microlunatus phosphovorus NM-1.</title>
        <authorList>
            <person name="Hosoyama A."/>
            <person name="Sasaki K."/>
            <person name="Harada T."/>
            <person name="Igarashi R."/>
            <person name="Kawakoshi A."/>
            <person name="Sasagawa M."/>
            <person name="Fukada J."/>
            <person name="Nakamura S."/>
            <person name="Katano Y."/>
            <person name="Hanada S."/>
            <person name="Kamagata Y."/>
            <person name="Nakamura N."/>
            <person name="Yamazaki S."/>
            <person name="Fujita N."/>
        </authorList>
    </citation>
    <scope>NUCLEOTIDE SEQUENCE [LARGE SCALE GENOMIC DNA]</scope>
    <source>
        <strain evidence="15">ATCC 700054 / DSM 10555 / JCM 9379 / NBRC 101784 / NCIMB 13414 / VKM Ac-1990 / NM-1</strain>
    </source>
</reference>
<dbReference type="GO" id="GO:0005829">
    <property type="term" value="C:cytosol"/>
    <property type="evidence" value="ECO:0007669"/>
    <property type="project" value="UniProtKB-ARBA"/>
</dbReference>
<gene>
    <name evidence="10 14" type="primary">glpK</name>
    <name evidence="14" type="ordered locus">MLP_40990</name>
</gene>
<feature type="binding site" evidence="10">
    <location>
        <position position="314"/>
    </location>
    <ligand>
        <name>ADP</name>
        <dbReference type="ChEBI" id="CHEBI:456216"/>
    </ligand>
</feature>
<evidence type="ECO:0000313" key="14">
    <source>
        <dbReference type="EMBL" id="BAK37113.1"/>
    </source>
</evidence>
<feature type="binding site" evidence="10">
    <location>
        <position position="16"/>
    </location>
    <ligand>
        <name>ATP</name>
        <dbReference type="ChEBI" id="CHEBI:30616"/>
    </ligand>
</feature>
<feature type="binding site" evidence="10">
    <location>
        <position position="84"/>
    </location>
    <ligand>
        <name>glycerol</name>
        <dbReference type="ChEBI" id="CHEBI:17754"/>
    </ligand>
</feature>
<dbReference type="Pfam" id="PF02782">
    <property type="entry name" value="FGGY_C"/>
    <property type="match status" value="1"/>
</dbReference>
<dbReference type="CDD" id="cd07769">
    <property type="entry name" value="ASKHA_NBD_FGGY_GK"/>
    <property type="match status" value="1"/>
</dbReference>
<dbReference type="RefSeq" id="WP_013864950.1">
    <property type="nucleotide sequence ID" value="NC_015635.1"/>
</dbReference>
<organism evidence="14 15">
    <name type="scientific">Microlunatus phosphovorus (strain ATCC 700054 / DSM 10555 / JCM 9379 / NBRC 101784 / NCIMB 13414 / VKM Ac-1990 / NM-1)</name>
    <dbReference type="NCBI Taxonomy" id="1032480"/>
    <lineage>
        <taxon>Bacteria</taxon>
        <taxon>Bacillati</taxon>
        <taxon>Actinomycetota</taxon>
        <taxon>Actinomycetes</taxon>
        <taxon>Propionibacteriales</taxon>
        <taxon>Propionibacteriaceae</taxon>
        <taxon>Microlunatus</taxon>
    </lineage>
</organism>
<dbReference type="PROSITE" id="PS00933">
    <property type="entry name" value="FGGY_KINASES_1"/>
    <property type="match status" value="1"/>
</dbReference>
<dbReference type="NCBIfam" id="TIGR01311">
    <property type="entry name" value="glycerol_kin"/>
    <property type="match status" value="1"/>
</dbReference>
<dbReference type="STRING" id="1032480.MLP_40990"/>
<feature type="binding site" evidence="10">
    <location>
        <position position="415"/>
    </location>
    <ligand>
        <name>ATP</name>
        <dbReference type="ChEBI" id="CHEBI:30616"/>
    </ligand>
</feature>
<dbReference type="PROSITE" id="PS00445">
    <property type="entry name" value="FGGY_KINASES_2"/>
    <property type="match status" value="1"/>
</dbReference>
<dbReference type="Proteomes" id="UP000007947">
    <property type="component" value="Chromosome"/>
</dbReference>
<dbReference type="InterPro" id="IPR018484">
    <property type="entry name" value="FGGY_N"/>
</dbReference>
<evidence type="ECO:0000256" key="1">
    <source>
        <dbReference type="ARBA" id="ARBA00005190"/>
    </source>
</evidence>
<keyword evidence="5 10" id="KW-0418">Kinase</keyword>
<comment type="similarity">
    <text evidence="2 10 11">Belongs to the FGGY kinase family.</text>
</comment>
<feature type="binding site" evidence="10">
    <location>
        <position position="248"/>
    </location>
    <ligand>
        <name>glycerol</name>
        <dbReference type="ChEBI" id="CHEBI:17754"/>
    </ligand>
</feature>
<dbReference type="GO" id="GO:0006072">
    <property type="term" value="P:glycerol-3-phosphate metabolic process"/>
    <property type="evidence" value="ECO:0007669"/>
    <property type="project" value="InterPro"/>
</dbReference>
<comment type="activity regulation">
    <text evidence="10">Inhibited by fructose 1,6-bisphosphate (FBP).</text>
</comment>
<feature type="binding site" evidence="10">
    <location>
        <position position="270"/>
    </location>
    <ligand>
        <name>ADP</name>
        <dbReference type="ChEBI" id="CHEBI:456216"/>
    </ligand>
</feature>
<dbReference type="AlphaFoldDB" id="F5XRQ0"/>
<dbReference type="InterPro" id="IPR018483">
    <property type="entry name" value="Carb_kinase_FGGY_CS"/>
</dbReference>